<evidence type="ECO:0000313" key="1">
    <source>
        <dbReference type="EMBL" id="CAJ1409669.1"/>
    </source>
</evidence>
<dbReference type="EMBL" id="CAUJNA010003779">
    <property type="protein sequence ID" value="CAJ1409669.1"/>
    <property type="molecule type" value="Genomic_DNA"/>
</dbReference>
<gene>
    <name evidence="1" type="ORF">EVOR1521_LOCUS30697</name>
</gene>
<protein>
    <submittedName>
        <fullName evidence="1">Uncharacterized protein</fullName>
    </submittedName>
</protein>
<sequence length="115" mass="12392">MSACWCDSSLRSEQPQHPFSEESSSAFVHLDIGTYQASLGFAVVGGKGCRSCPACSQGLLRELGCRHPRQCPVSVDMSGTTAFPGIFDFSPLLVGRNPDARKGHKTQSWTICSIL</sequence>
<dbReference type="AlphaFoldDB" id="A0AA36NJL7"/>
<name>A0AA36NJL7_9DINO</name>
<comment type="caution">
    <text evidence="1">The sequence shown here is derived from an EMBL/GenBank/DDBJ whole genome shotgun (WGS) entry which is preliminary data.</text>
</comment>
<dbReference type="Proteomes" id="UP001178507">
    <property type="component" value="Unassembled WGS sequence"/>
</dbReference>
<keyword evidence="2" id="KW-1185">Reference proteome</keyword>
<organism evidence="1 2">
    <name type="scientific">Effrenium voratum</name>
    <dbReference type="NCBI Taxonomy" id="2562239"/>
    <lineage>
        <taxon>Eukaryota</taxon>
        <taxon>Sar</taxon>
        <taxon>Alveolata</taxon>
        <taxon>Dinophyceae</taxon>
        <taxon>Suessiales</taxon>
        <taxon>Symbiodiniaceae</taxon>
        <taxon>Effrenium</taxon>
    </lineage>
</organism>
<reference evidence="1" key="1">
    <citation type="submission" date="2023-08" db="EMBL/GenBank/DDBJ databases">
        <authorList>
            <person name="Chen Y."/>
            <person name="Shah S."/>
            <person name="Dougan E. K."/>
            <person name="Thang M."/>
            <person name="Chan C."/>
        </authorList>
    </citation>
    <scope>NUCLEOTIDE SEQUENCE</scope>
</reference>
<accession>A0AA36NJL7</accession>
<proteinExistence type="predicted"/>
<evidence type="ECO:0000313" key="2">
    <source>
        <dbReference type="Proteomes" id="UP001178507"/>
    </source>
</evidence>